<evidence type="ECO:0000256" key="7">
    <source>
        <dbReference type="ARBA" id="ARBA00023136"/>
    </source>
</evidence>
<keyword evidence="10" id="KW-1185">Reference proteome</keyword>
<evidence type="ECO:0000256" key="6">
    <source>
        <dbReference type="ARBA" id="ARBA00022989"/>
    </source>
</evidence>
<evidence type="ECO:0000256" key="4">
    <source>
        <dbReference type="ARBA" id="ARBA00022475"/>
    </source>
</evidence>
<proteinExistence type="inferred from homology"/>
<evidence type="ECO:0000256" key="8">
    <source>
        <dbReference type="RuleBase" id="RU362010"/>
    </source>
</evidence>
<dbReference type="SUPFAM" id="SSF143865">
    <property type="entry name" value="CorA soluble domain-like"/>
    <property type="match status" value="1"/>
</dbReference>
<evidence type="ECO:0000313" key="10">
    <source>
        <dbReference type="Proteomes" id="UP000242754"/>
    </source>
</evidence>
<dbReference type="InterPro" id="IPR002523">
    <property type="entry name" value="MgTranspt_CorA/ZnTranspt_ZntB"/>
</dbReference>
<dbReference type="NCBIfam" id="TIGR00383">
    <property type="entry name" value="corA"/>
    <property type="match status" value="1"/>
</dbReference>
<name>A0A143YDV7_9LACT</name>
<dbReference type="InterPro" id="IPR004488">
    <property type="entry name" value="Mg/Co-transport_prot_CorA"/>
</dbReference>
<dbReference type="PANTHER" id="PTHR46494:SF1">
    <property type="entry name" value="CORA FAMILY METAL ION TRANSPORTER (EUROFUNG)"/>
    <property type="match status" value="1"/>
</dbReference>
<dbReference type="PANTHER" id="PTHR46494">
    <property type="entry name" value="CORA FAMILY METAL ION TRANSPORTER (EUROFUNG)"/>
    <property type="match status" value="1"/>
</dbReference>
<dbReference type="FunFam" id="1.20.58.340:FF:000012">
    <property type="entry name" value="Magnesium transport protein CorA"/>
    <property type="match status" value="1"/>
</dbReference>
<protein>
    <recommendedName>
        <fullName evidence="8">Magnesium transport protein CorA</fullName>
    </recommendedName>
</protein>
<dbReference type="Gene3D" id="3.30.460.20">
    <property type="entry name" value="CorA soluble domain-like"/>
    <property type="match status" value="1"/>
</dbReference>
<gene>
    <name evidence="8" type="primary">corA</name>
    <name evidence="9" type="ORF">Tpal_793</name>
</gene>
<evidence type="ECO:0000313" key="9">
    <source>
        <dbReference type="EMBL" id="CZQ86616.1"/>
    </source>
</evidence>
<keyword evidence="4 8" id="KW-1003">Cell membrane</keyword>
<evidence type="ECO:0000256" key="5">
    <source>
        <dbReference type="ARBA" id="ARBA00022692"/>
    </source>
</evidence>
<keyword evidence="3 8" id="KW-0813">Transport</keyword>
<organism evidence="9 10">
    <name type="scientific">Trichococcus palustris</name>
    <dbReference type="NCBI Taxonomy" id="140314"/>
    <lineage>
        <taxon>Bacteria</taxon>
        <taxon>Bacillati</taxon>
        <taxon>Bacillota</taxon>
        <taxon>Bacilli</taxon>
        <taxon>Lactobacillales</taxon>
        <taxon>Carnobacteriaceae</taxon>
        <taxon>Trichococcus</taxon>
    </lineage>
</organism>
<evidence type="ECO:0000256" key="2">
    <source>
        <dbReference type="ARBA" id="ARBA00009765"/>
    </source>
</evidence>
<sequence length="315" mass="37399">MIKVIGITDENKLETDIAINNANFDQYKWFWVDFNEPTAEEVKHLTDTFHFHPLAVEDCVQTLQRPKLDYYDDYTFYVTHKVSETAEEIVKEELDSFVGENFIVTFHLSASKEVDQIQNRLLFCKNIDDWDSYYILYEILDKIVDNYFPLINKIEDELLEIEDDIQNDSTDEVIDHLFDIRHRLLLFRQTVNPMRDLVYRMLNSRHLGGIKSRREYFSDIHDNLLKVTELITSNREVTTDMRDSYLSMVSHQSNNLMKTLTIMTSIFSPLTLISGIYGMNFRNMPILQWEYGYYAIMGLMLIIGVLMFLWIKRKD</sequence>
<keyword evidence="5 8" id="KW-0812">Transmembrane</keyword>
<dbReference type="GO" id="GO:0015087">
    <property type="term" value="F:cobalt ion transmembrane transporter activity"/>
    <property type="evidence" value="ECO:0007669"/>
    <property type="project" value="UniProtKB-UniRule"/>
</dbReference>
<dbReference type="SUPFAM" id="SSF144083">
    <property type="entry name" value="Magnesium transport protein CorA, transmembrane region"/>
    <property type="match status" value="1"/>
</dbReference>
<comment type="similarity">
    <text evidence="2 8">Belongs to the CorA metal ion transporter (MIT) (TC 1.A.35) family.</text>
</comment>
<keyword evidence="8" id="KW-0460">Magnesium</keyword>
<dbReference type="Pfam" id="PF01544">
    <property type="entry name" value="CorA"/>
    <property type="match status" value="1"/>
</dbReference>
<feature type="transmembrane region" description="Helical" evidence="8">
    <location>
        <begin position="291"/>
        <end position="311"/>
    </location>
</feature>
<feature type="transmembrane region" description="Helical" evidence="8">
    <location>
        <begin position="260"/>
        <end position="279"/>
    </location>
</feature>
<evidence type="ECO:0000256" key="3">
    <source>
        <dbReference type="ARBA" id="ARBA00022448"/>
    </source>
</evidence>
<comment type="function">
    <text evidence="8">Mediates influx of magnesium ions.</text>
</comment>
<dbReference type="CDD" id="cd12831">
    <property type="entry name" value="TmCorA-like_u2"/>
    <property type="match status" value="1"/>
</dbReference>
<dbReference type="GO" id="GO:0015095">
    <property type="term" value="F:magnesium ion transmembrane transporter activity"/>
    <property type="evidence" value="ECO:0007669"/>
    <property type="project" value="UniProtKB-UniRule"/>
</dbReference>
<dbReference type="InterPro" id="IPR045863">
    <property type="entry name" value="CorA_TM1_TM2"/>
</dbReference>
<reference evidence="9 10" key="1">
    <citation type="submission" date="2016-02" db="EMBL/GenBank/DDBJ databases">
        <authorList>
            <person name="Wen L."/>
            <person name="He K."/>
            <person name="Yang H."/>
        </authorList>
    </citation>
    <scope>NUCLEOTIDE SEQUENCE [LARGE SCALE GENOMIC DNA]</scope>
    <source>
        <strain evidence="9">Trichococcus palustris</strain>
    </source>
</reference>
<dbReference type="GO" id="GO:0005886">
    <property type="term" value="C:plasma membrane"/>
    <property type="evidence" value="ECO:0007669"/>
    <property type="project" value="UniProtKB-SubCell"/>
</dbReference>
<dbReference type="OrthoDB" id="9803416at2"/>
<accession>A0A143YDV7</accession>
<dbReference type="Gene3D" id="1.20.58.340">
    <property type="entry name" value="Magnesium transport protein CorA, transmembrane region"/>
    <property type="match status" value="2"/>
</dbReference>
<dbReference type="InterPro" id="IPR045861">
    <property type="entry name" value="CorA_cytoplasmic_dom"/>
</dbReference>
<dbReference type="Proteomes" id="UP000242754">
    <property type="component" value="Unassembled WGS sequence"/>
</dbReference>
<dbReference type="STRING" id="140314.SAMN04488076_105168"/>
<keyword evidence="6 8" id="KW-1133">Transmembrane helix</keyword>
<evidence type="ECO:0000256" key="1">
    <source>
        <dbReference type="ARBA" id="ARBA00004651"/>
    </source>
</evidence>
<dbReference type="RefSeq" id="WP_087031701.1">
    <property type="nucleotide sequence ID" value="NZ_FJNE01000002.1"/>
</dbReference>
<keyword evidence="8" id="KW-0406">Ion transport</keyword>
<keyword evidence="7 8" id="KW-0472">Membrane</keyword>
<comment type="subcellular location">
    <subcellularLocation>
        <location evidence="1">Cell membrane</location>
        <topology evidence="1">Multi-pass membrane protein</topology>
    </subcellularLocation>
    <subcellularLocation>
        <location evidence="8">Membrane</location>
        <topology evidence="8">Multi-pass membrane protein</topology>
    </subcellularLocation>
</comment>
<dbReference type="EMBL" id="FJNE01000002">
    <property type="protein sequence ID" value="CZQ86616.1"/>
    <property type="molecule type" value="Genomic_DNA"/>
</dbReference>
<dbReference type="GO" id="GO:0050897">
    <property type="term" value="F:cobalt ion binding"/>
    <property type="evidence" value="ECO:0007669"/>
    <property type="project" value="TreeGrafter"/>
</dbReference>
<dbReference type="AlphaFoldDB" id="A0A143YDV7"/>
<dbReference type="GO" id="GO:0000287">
    <property type="term" value="F:magnesium ion binding"/>
    <property type="evidence" value="ECO:0007669"/>
    <property type="project" value="TreeGrafter"/>
</dbReference>